<comment type="caution">
    <text evidence="3">The sequence shown here is derived from an EMBL/GenBank/DDBJ whole genome shotgun (WGS) entry which is preliminary data.</text>
</comment>
<dbReference type="InterPro" id="IPR005509">
    <property type="entry name" value="AfsA_hotdog_dom"/>
</dbReference>
<accession>A0ABQ2K417</accession>
<gene>
    <name evidence="3" type="ORF">GCM10011610_05680</name>
</gene>
<feature type="region of interest" description="Disordered" evidence="1">
    <location>
        <begin position="177"/>
        <end position="196"/>
    </location>
</feature>
<dbReference type="Proteomes" id="UP000658127">
    <property type="component" value="Unassembled WGS sequence"/>
</dbReference>
<reference evidence="4" key="1">
    <citation type="journal article" date="2019" name="Int. J. Syst. Evol. Microbiol.">
        <title>The Global Catalogue of Microorganisms (GCM) 10K type strain sequencing project: providing services to taxonomists for standard genome sequencing and annotation.</title>
        <authorList>
            <consortium name="The Broad Institute Genomics Platform"/>
            <consortium name="The Broad Institute Genome Sequencing Center for Infectious Disease"/>
            <person name="Wu L."/>
            <person name="Ma J."/>
        </authorList>
    </citation>
    <scope>NUCLEOTIDE SEQUENCE [LARGE SCALE GENOMIC DNA]</scope>
    <source>
        <strain evidence="4">CGMCC 4.7329</strain>
    </source>
</reference>
<organism evidence="3 4">
    <name type="scientific">Nocardia rhizosphaerihabitans</name>
    <dbReference type="NCBI Taxonomy" id="1691570"/>
    <lineage>
        <taxon>Bacteria</taxon>
        <taxon>Bacillati</taxon>
        <taxon>Actinomycetota</taxon>
        <taxon>Actinomycetes</taxon>
        <taxon>Mycobacteriales</taxon>
        <taxon>Nocardiaceae</taxon>
        <taxon>Nocardia</taxon>
    </lineage>
</organism>
<evidence type="ECO:0000313" key="4">
    <source>
        <dbReference type="Proteomes" id="UP000658127"/>
    </source>
</evidence>
<sequence length="338" mass="37433">MTEIDLRPQALPTLTFERTVARAHAHRRALGEVFVSDSVAEGDSTFYAAVQIPRAHSLWYDRTTVYHDPFAMAEAARQGSFVVLHRHVGVPVGLPFSMLRYEFEVTDRAAFLDDEKSPLEGVLRYEIVSRTDRGADFADLTLEGELRVGGTSAMQLSADVVFLARADYEALRAYQQSRKSEADPGQPVLSPLPPERVGRLDSRNIVIAEPADEGARWVYPLLPDPRHPALFDHEYDHVPGPFIIEAFRQAAIDTAVRSGGLTSPITTVVSCSSRFDQFGEFGAPLECVCTPVDSTRPDTARVDVELRQFDRVLTTGTLELASIAEFASSFVHRVRAES</sequence>
<protein>
    <submittedName>
        <fullName evidence="3">Adhesin</fullName>
    </submittedName>
</protein>
<feature type="domain" description="A-factor biosynthesis hotdog" evidence="2">
    <location>
        <begin position="26"/>
        <end position="111"/>
    </location>
</feature>
<feature type="domain" description="A-factor biosynthesis hotdog" evidence="2">
    <location>
        <begin position="197"/>
        <end position="319"/>
    </location>
</feature>
<dbReference type="RefSeq" id="WP_189023436.1">
    <property type="nucleotide sequence ID" value="NZ_BMNE01000001.1"/>
</dbReference>
<proteinExistence type="predicted"/>
<evidence type="ECO:0000313" key="3">
    <source>
        <dbReference type="EMBL" id="GGN68484.1"/>
    </source>
</evidence>
<evidence type="ECO:0000256" key="1">
    <source>
        <dbReference type="SAM" id="MobiDB-lite"/>
    </source>
</evidence>
<name>A0ABQ2K417_9NOCA</name>
<dbReference type="EMBL" id="BMNE01000001">
    <property type="protein sequence ID" value="GGN68484.1"/>
    <property type="molecule type" value="Genomic_DNA"/>
</dbReference>
<dbReference type="Pfam" id="PF03756">
    <property type="entry name" value="AfsA"/>
    <property type="match status" value="2"/>
</dbReference>
<keyword evidence="4" id="KW-1185">Reference proteome</keyword>
<evidence type="ECO:0000259" key="2">
    <source>
        <dbReference type="Pfam" id="PF03756"/>
    </source>
</evidence>